<feature type="compositionally biased region" description="Low complexity" evidence="1">
    <location>
        <begin position="77"/>
        <end position="124"/>
    </location>
</feature>
<accession>A0ABP8J4K1</accession>
<comment type="caution">
    <text evidence="3">The sequence shown here is derived from an EMBL/GenBank/DDBJ whole genome shotgun (WGS) entry which is preliminary data.</text>
</comment>
<evidence type="ECO:0000259" key="2">
    <source>
        <dbReference type="SMART" id="SM00834"/>
    </source>
</evidence>
<keyword evidence="4" id="KW-1185">Reference proteome</keyword>
<sequence>MPTYSYACKNCGHAFDIHQAFTDDSLTVCPECQGTLRKVFGNVGVTFKGSGFYATDSRSSGGSRAAAKSGGSESGSKDAAAAGGSTGAPSGSSGSGSSDSGTSSTSATGDSSSSSSKSTASTSA</sequence>
<feature type="domain" description="Putative regulatory protein FmdB zinc ribbon" evidence="2">
    <location>
        <begin position="1"/>
        <end position="41"/>
    </location>
</feature>
<organism evidence="3 4">
    <name type="scientific">Brevibacterium pityocampae</name>
    <dbReference type="NCBI Taxonomy" id="506594"/>
    <lineage>
        <taxon>Bacteria</taxon>
        <taxon>Bacillati</taxon>
        <taxon>Actinomycetota</taxon>
        <taxon>Actinomycetes</taxon>
        <taxon>Micrococcales</taxon>
        <taxon>Brevibacteriaceae</taxon>
        <taxon>Brevibacterium</taxon>
    </lineage>
</organism>
<reference evidence="4" key="1">
    <citation type="journal article" date="2019" name="Int. J. Syst. Evol. Microbiol.">
        <title>The Global Catalogue of Microorganisms (GCM) 10K type strain sequencing project: providing services to taxonomists for standard genome sequencing and annotation.</title>
        <authorList>
            <consortium name="The Broad Institute Genomics Platform"/>
            <consortium name="The Broad Institute Genome Sequencing Center for Infectious Disease"/>
            <person name="Wu L."/>
            <person name="Ma J."/>
        </authorList>
    </citation>
    <scope>NUCLEOTIDE SEQUENCE [LARGE SCALE GENOMIC DNA]</scope>
    <source>
        <strain evidence="4">JCM 17808</strain>
    </source>
</reference>
<dbReference type="SMART" id="SM00834">
    <property type="entry name" value="CxxC_CXXC_SSSS"/>
    <property type="match status" value="1"/>
</dbReference>
<dbReference type="RefSeq" id="WP_345029736.1">
    <property type="nucleotide sequence ID" value="NZ_BAABGL010000002.1"/>
</dbReference>
<name>A0ABP8J4K1_9MICO</name>
<gene>
    <name evidence="3" type="ORF">GCM10023167_06250</name>
</gene>
<dbReference type="InterPro" id="IPR013429">
    <property type="entry name" value="Regulatory_FmdB_Zinc_ribbon"/>
</dbReference>
<evidence type="ECO:0000256" key="1">
    <source>
        <dbReference type="SAM" id="MobiDB-lite"/>
    </source>
</evidence>
<evidence type="ECO:0000313" key="3">
    <source>
        <dbReference type="EMBL" id="GAA4384936.1"/>
    </source>
</evidence>
<protein>
    <recommendedName>
        <fullName evidence="2">Putative regulatory protein FmdB zinc ribbon domain-containing protein</fullName>
    </recommendedName>
</protein>
<dbReference type="EMBL" id="BAABGL010000002">
    <property type="protein sequence ID" value="GAA4384936.1"/>
    <property type="molecule type" value="Genomic_DNA"/>
</dbReference>
<feature type="region of interest" description="Disordered" evidence="1">
    <location>
        <begin position="52"/>
        <end position="124"/>
    </location>
</feature>
<dbReference type="NCBIfam" id="TIGR02605">
    <property type="entry name" value="CxxC_CxxC_SSSS"/>
    <property type="match status" value="1"/>
</dbReference>
<dbReference type="PANTHER" id="PTHR34404">
    <property type="entry name" value="REGULATORY PROTEIN, FMDB FAMILY"/>
    <property type="match status" value="1"/>
</dbReference>
<dbReference type="PANTHER" id="PTHR34404:SF2">
    <property type="entry name" value="CONSERVED SERINE RICH PROTEIN"/>
    <property type="match status" value="1"/>
</dbReference>
<evidence type="ECO:0000313" key="4">
    <source>
        <dbReference type="Proteomes" id="UP001500642"/>
    </source>
</evidence>
<feature type="compositionally biased region" description="Low complexity" evidence="1">
    <location>
        <begin position="54"/>
        <end position="71"/>
    </location>
</feature>
<proteinExistence type="predicted"/>
<dbReference type="Proteomes" id="UP001500642">
    <property type="component" value="Unassembled WGS sequence"/>
</dbReference>
<dbReference type="Pfam" id="PF09723">
    <property type="entry name" value="Zn_ribbon_8"/>
    <property type="match status" value="1"/>
</dbReference>